<name>A0AAW2VPM4_SESRA</name>
<reference evidence="1" key="1">
    <citation type="submission" date="2020-06" db="EMBL/GenBank/DDBJ databases">
        <authorList>
            <person name="Li T."/>
            <person name="Hu X."/>
            <person name="Zhang T."/>
            <person name="Song X."/>
            <person name="Zhang H."/>
            <person name="Dai N."/>
            <person name="Sheng W."/>
            <person name="Hou X."/>
            <person name="Wei L."/>
        </authorList>
    </citation>
    <scope>NUCLEOTIDE SEQUENCE</scope>
    <source>
        <strain evidence="1">G02</strain>
        <tissue evidence="1">Leaf</tissue>
    </source>
</reference>
<evidence type="ECO:0000313" key="1">
    <source>
        <dbReference type="EMBL" id="KAL0431288.1"/>
    </source>
</evidence>
<dbReference type="AlphaFoldDB" id="A0AAW2VPM4"/>
<gene>
    <name evidence="1" type="ORF">Sradi_0754800</name>
</gene>
<protein>
    <submittedName>
        <fullName evidence="1">Uncharacterized protein</fullName>
    </submittedName>
</protein>
<proteinExistence type="predicted"/>
<sequence>MLRSTDPATDTLRITITQDAPPMELSPTLLRTLQQMITSAIHEQLTNLAPAQATMQPEVVVPEQVDPTLAIPRPEAVLGPAQQLPA</sequence>
<comment type="caution">
    <text evidence="1">The sequence shown here is derived from an EMBL/GenBank/DDBJ whole genome shotgun (WGS) entry which is preliminary data.</text>
</comment>
<reference evidence="1" key="2">
    <citation type="journal article" date="2024" name="Plant">
        <title>Genomic evolution and insights into agronomic trait innovations of Sesamum species.</title>
        <authorList>
            <person name="Miao H."/>
            <person name="Wang L."/>
            <person name="Qu L."/>
            <person name="Liu H."/>
            <person name="Sun Y."/>
            <person name="Le M."/>
            <person name="Wang Q."/>
            <person name="Wei S."/>
            <person name="Zheng Y."/>
            <person name="Lin W."/>
            <person name="Duan Y."/>
            <person name="Cao H."/>
            <person name="Xiong S."/>
            <person name="Wang X."/>
            <person name="Wei L."/>
            <person name="Li C."/>
            <person name="Ma Q."/>
            <person name="Ju M."/>
            <person name="Zhao R."/>
            <person name="Li G."/>
            <person name="Mu C."/>
            <person name="Tian Q."/>
            <person name="Mei H."/>
            <person name="Zhang T."/>
            <person name="Gao T."/>
            <person name="Zhang H."/>
        </authorList>
    </citation>
    <scope>NUCLEOTIDE SEQUENCE</scope>
    <source>
        <strain evidence="1">G02</strain>
    </source>
</reference>
<organism evidence="1">
    <name type="scientific">Sesamum radiatum</name>
    <name type="common">Black benniseed</name>
    <dbReference type="NCBI Taxonomy" id="300843"/>
    <lineage>
        <taxon>Eukaryota</taxon>
        <taxon>Viridiplantae</taxon>
        <taxon>Streptophyta</taxon>
        <taxon>Embryophyta</taxon>
        <taxon>Tracheophyta</taxon>
        <taxon>Spermatophyta</taxon>
        <taxon>Magnoliopsida</taxon>
        <taxon>eudicotyledons</taxon>
        <taxon>Gunneridae</taxon>
        <taxon>Pentapetalae</taxon>
        <taxon>asterids</taxon>
        <taxon>lamiids</taxon>
        <taxon>Lamiales</taxon>
        <taxon>Pedaliaceae</taxon>
        <taxon>Sesamum</taxon>
    </lineage>
</organism>
<dbReference type="EMBL" id="JACGWJ010000003">
    <property type="protein sequence ID" value="KAL0431288.1"/>
    <property type="molecule type" value="Genomic_DNA"/>
</dbReference>
<accession>A0AAW2VPM4</accession>